<dbReference type="CDD" id="cd02869">
    <property type="entry name" value="PseudoU_synth_RluA_like"/>
    <property type="match status" value="1"/>
</dbReference>
<dbReference type="PANTHER" id="PTHR21600">
    <property type="entry name" value="MITOCHONDRIAL RNA PSEUDOURIDINE SYNTHASE"/>
    <property type="match status" value="1"/>
</dbReference>
<dbReference type="PROSITE" id="PS01129">
    <property type="entry name" value="PSI_RLU"/>
    <property type="match status" value="1"/>
</dbReference>
<keyword evidence="3 6" id="KW-0413">Isomerase</keyword>
<organism evidence="6 7">
    <name type="scientific">Metabacillus malikii</name>
    <dbReference type="NCBI Taxonomy" id="1504265"/>
    <lineage>
        <taxon>Bacteria</taxon>
        <taxon>Bacillati</taxon>
        <taxon>Bacillota</taxon>
        <taxon>Bacilli</taxon>
        <taxon>Bacillales</taxon>
        <taxon>Bacillaceae</taxon>
        <taxon>Metabacillus</taxon>
    </lineage>
</organism>
<proteinExistence type="inferred from homology"/>
<dbReference type="GO" id="GO:0160140">
    <property type="term" value="F:23S rRNA pseudouridine(1911/1915/1917) synthase activity"/>
    <property type="evidence" value="ECO:0007669"/>
    <property type="project" value="UniProtKB-EC"/>
</dbReference>
<comment type="catalytic activity">
    <reaction evidence="1 3">
        <text>a uridine in RNA = a pseudouridine in RNA</text>
        <dbReference type="Rhea" id="RHEA:48348"/>
        <dbReference type="Rhea" id="RHEA-COMP:12068"/>
        <dbReference type="Rhea" id="RHEA-COMP:12069"/>
        <dbReference type="ChEBI" id="CHEBI:65314"/>
        <dbReference type="ChEBI" id="CHEBI:65315"/>
    </reaction>
</comment>
<evidence type="ECO:0000256" key="1">
    <source>
        <dbReference type="ARBA" id="ARBA00000073"/>
    </source>
</evidence>
<dbReference type="InterPro" id="IPR050188">
    <property type="entry name" value="RluA_PseudoU_synthase"/>
</dbReference>
<dbReference type="NCBIfam" id="TIGR00005">
    <property type="entry name" value="rluA_subfam"/>
    <property type="match status" value="1"/>
</dbReference>
<feature type="domain" description="Pseudouridine synthase RsuA/RluA-like" evidence="5">
    <location>
        <begin position="91"/>
        <end position="244"/>
    </location>
</feature>
<keyword evidence="7" id="KW-1185">Reference proteome</keyword>
<comment type="function">
    <text evidence="3">Responsible for synthesis of pseudouridine from uracil.</text>
</comment>
<gene>
    <name evidence="6" type="ORF">J2S19_003680</name>
</gene>
<dbReference type="EMBL" id="JAUSUD010000020">
    <property type="protein sequence ID" value="MDQ0232370.1"/>
    <property type="molecule type" value="Genomic_DNA"/>
</dbReference>
<evidence type="ECO:0000259" key="5">
    <source>
        <dbReference type="Pfam" id="PF00849"/>
    </source>
</evidence>
<dbReference type="InterPro" id="IPR020103">
    <property type="entry name" value="PsdUridine_synth_cat_dom_sf"/>
</dbReference>
<dbReference type="SUPFAM" id="SSF55120">
    <property type="entry name" value="Pseudouridine synthase"/>
    <property type="match status" value="1"/>
</dbReference>
<protein>
    <recommendedName>
        <fullName evidence="3">Pseudouridine synthase</fullName>
        <ecNumber evidence="3">5.4.99.-</ecNumber>
    </recommendedName>
</protein>
<comment type="caution">
    <text evidence="6">The sequence shown here is derived from an EMBL/GenBank/DDBJ whole genome shotgun (WGS) entry which is preliminary data.</text>
</comment>
<dbReference type="InterPro" id="IPR006225">
    <property type="entry name" value="PsdUridine_synth_RluC/D"/>
</dbReference>
<dbReference type="Pfam" id="PF00849">
    <property type="entry name" value="PseudoU_synth_2"/>
    <property type="match status" value="1"/>
</dbReference>
<dbReference type="Proteomes" id="UP001234495">
    <property type="component" value="Unassembled WGS sequence"/>
</dbReference>
<dbReference type="EC" id="5.4.99.-" evidence="3"/>
<evidence type="ECO:0000313" key="6">
    <source>
        <dbReference type="EMBL" id="MDQ0232370.1"/>
    </source>
</evidence>
<evidence type="ECO:0000256" key="4">
    <source>
        <dbReference type="SAM" id="MobiDB-lite"/>
    </source>
</evidence>
<dbReference type="InterPro" id="IPR006145">
    <property type="entry name" value="PsdUridine_synth_RsuA/RluA"/>
</dbReference>
<dbReference type="Gene3D" id="3.30.2350.10">
    <property type="entry name" value="Pseudouridine synthase"/>
    <property type="match status" value="1"/>
</dbReference>
<sequence>MEKNGEWFNIPIPVEWEQLTVYHVLSKEIGASKAMISKWNQASMINRNNERTDVNHKLQKGDILQLQLFKQEDYGVVPENLPLDVLFEDPHLLIVNKQPGIDTHPNSPNQTGTLANAVAYHFQANGLQTKVRHIHRLDKDTSGALIFAKHDLAHSLLDTALEQRKIKRTYVAIVEGRMNKHQGVINSPIGKDRHHATRRRVSPTGQKAITHYQVEHYKSDKNLTVLSLQLETGRTHQIRVHLSSIGHPIIGDTLYGGSKKYIDRQALHAVQIQLTHPITKEEIVAKATYPSDVEKLLNS</sequence>
<evidence type="ECO:0000256" key="3">
    <source>
        <dbReference type="RuleBase" id="RU362028"/>
    </source>
</evidence>
<reference evidence="6 7" key="1">
    <citation type="submission" date="2023-07" db="EMBL/GenBank/DDBJ databases">
        <title>Genomic Encyclopedia of Type Strains, Phase IV (KMG-IV): sequencing the most valuable type-strain genomes for metagenomic binning, comparative biology and taxonomic classification.</title>
        <authorList>
            <person name="Goeker M."/>
        </authorList>
    </citation>
    <scope>NUCLEOTIDE SEQUENCE [LARGE SCALE GENOMIC DNA]</scope>
    <source>
        <strain evidence="6 7">DSM 29005</strain>
    </source>
</reference>
<evidence type="ECO:0000313" key="7">
    <source>
        <dbReference type="Proteomes" id="UP001234495"/>
    </source>
</evidence>
<accession>A0ABT9ZMD5</accession>
<dbReference type="PANTHER" id="PTHR21600:SF71">
    <property type="entry name" value="PSEUDOURIDINE SYNTHASE"/>
    <property type="match status" value="1"/>
</dbReference>
<evidence type="ECO:0000256" key="2">
    <source>
        <dbReference type="ARBA" id="ARBA00010876"/>
    </source>
</evidence>
<comment type="similarity">
    <text evidence="2 3">Belongs to the pseudouridine synthase RluA family.</text>
</comment>
<feature type="region of interest" description="Disordered" evidence="4">
    <location>
        <begin position="183"/>
        <end position="203"/>
    </location>
</feature>
<name>A0ABT9ZMD5_9BACI</name>
<feature type="compositionally biased region" description="Basic residues" evidence="4">
    <location>
        <begin position="192"/>
        <end position="201"/>
    </location>
</feature>
<dbReference type="InterPro" id="IPR006224">
    <property type="entry name" value="PsdUridine_synth_RluA-like_CS"/>
</dbReference>
<dbReference type="RefSeq" id="WP_307344372.1">
    <property type="nucleotide sequence ID" value="NZ_JAUSUD010000020.1"/>
</dbReference>